<dbReference type="InterPro" id="IPR018062">
    <property type="entry name" value="HTH_AraC-typ_CS"/>
</dbReference>
<dbReference type="Pfam" id="PF12833">
    <property type="entry name" value="HTH_18"/>
    <property type="match status" value="1"/>
</dbReference>
<dbReference type="PROSITE" id="PS01124">
    <property type="entry name" value="HTH_ARAC_FAMILY_2"/>
    <property type="match status" value="1"/>
</dbReference>
<keyword evidence="2" id="KW-0238">DNA-binding</keyword>
<dbReference type="InterPro" id="IPR009057">
    <property type="entry name" value="Homeodomain-like_sf"/>
</dbReference>
<keyword evidence="3" id="KW-0804">Transcription</keyword>
<dbReference type="PANTHER" id="PTHR46796:SF7">
    <property type="entry name" value="ARAC FAMILY TRANSCRIPTIONAL REGULATOR"/>
    <property type="match status" value="1"/>
</dbReference>
<dbReference type="PANTHER" id="PTHR46796">
    <property type="entry name" value="HTH-TYPE TRANSCRIPTIONAL ACTIVATOR RHAS-RELATED"/>
    <property type="match status" value="1"/>
</dbReference>
<comment type="caution">
    <text evidence="5">The sequence shown here is derived from an EMBL/GenBank/DDBJ whole genome shotgun (WGS) entry which is preliminary data.</text>
</comment>
<dbReference type="AlphaFoldDB" id="A0A109K0J3"/>
<name>A0A109K0J3_9HYPH</name>
<evidence type="ECO:0000313" key="5">
    <source>
        <dbReference type="EMBL" id="KWV58480.1"/>
    </source>
</evidence>
<keyword evidence="1" id="KW-0805">Transcription regulation</keyword>
<dbReference type="PROSITE" id="PS00041">
    <property type="entry name" value="HTH_ARAC_FAMILY_1"/>
    <property type="match status" value="1"/>
</dbReference>
<dbReference type="SMART" id="SM00342">
    <property type="entry name" value="HTH_ARAC"/>
    <property type="match status" value="1"/>
</dbReference>
<dbReference type="Proteomes" id="UP000068164">
    <property type="component" value="Unassembled WGS sequence"/>
</dbReference>
<keyword evidence="6" id="KW-1185">Reference proteome</keyword>
<reference evidence="5 6" key="1">
    <citation type="submission" date="2015-11" db="EMBL/GenBank/DDBJ databases">
        <title>Draft Genome Sequence of the Strain BR 10423 (Rhizobium sp.) isolated from nodules of Mimosa pudica.</title>
        <authorList>
            <person name="Barauna A.C."/>
            <person name="Zilli J.E."/>
            <person name="Simoes-Araujo J.L."/>
            <person name="Reis V.M."/>
            <person name="James E.K."/>
            <person name="Reis F.B.Jr."/>
            <person name="Rouws L.F."/>
            <person name="Passos S.R."/>
            <person name="Gois S.R."/>
        </authorList>
    </citation>
    <scope>NUCLEOTIDE SEQUENCE [LARGE SCALE GENOMIC DNA]</scope>
    <source>
        <strain evidence="5 6">BR10423</strain>
    </source>
</reference>
<evidence type="ECO:0000256" key="2">
    <source>
        <dbReference type="ARBA" id="ARBA00023125"/>
    </source>
</evidence>
<organism evidence="5 6">
    <name type="scientific">Rhizobium altiplani</name>
    <dbReference type="NCBI Taxonomy" id="1864509"/>
    <lineage>
        <taxon>Bacteria</taxon>
        <taxon>Pseudomonadati</taxon>
        <taxon>Pseudomonadota</taxon>
        <taxon>Alphaproteobacteria</taxon>
        <taxon>Hyphomicrobiales</taxon>
        <taxon>Rhizobiaceae</taxon>
        <taxon>Rhizobium/Agrobacterium group</taxon>
        <taxon>Rhizobium</taxon>
    </lineage>
</organism>
<dbReference type="InterPro" id="IPR018060">
    <property type="entry name" value="HTH_AraC"/>
</dbReference>
<evidence type="ECO:0000259" key="4">
    <source>
        <dbReference type="PROSITE" id="PS01124"/>
    </source>
</evidence>
<dbReference type="GO" id="GO:0003700">
    <property type="term" value="F:DNA-binding transcription factor activity"/>
    <property type="evidence" value="ECO:0007669"/>
    <property type="project" value="InterPro"/>
</dbReference>
<dbReference type="RefSeq" id="WP_062368670.1">
    <property type="nucleotide sequence ID" value="NZ_LNCD01000021.1"/>
</dbReference>
<dbReference type="Gene3D" id="1.10.10.60">
    <property type="entry name" value="Homeodomain-like"/>
    <property type="match status" value="2"/>
</dbReference>
<dbReference type="EMBL" id="LNCD01000021">
    <property type="protein sequence ID" value="KWV58480.1"/>
    <property type="molecule type" value="Genomic_DNA"/>
</dbReference>
<dbReference type="InterPro" id="IPR050204">
    <property type="entry name" value="AraC_XylS_family_regulators"/>
</dbReference>
<protein>
    <recommendedName>
        <fullName evidence="4">HTH araC/xylS-type domain-containing protein</fullName>
    </recommendedName>
</protein>
<dbReference type="InterPro" id="IPR032783">
    <property type="entry name" value="AraC_lig"/>
</dbReference>
<dbReference type="InterPro" id="IPR020449">
    <property type="entry name" value="Tscrpt_reg_AraC-type_HTH"/>
</dbReference>
<evidence type="ECO:0000256" key="3">
    <source>
        <dbReference type="ARBA" id="ARBA00023163"/>
    </source>
</evidence>
<accession>A0A109K0J3</accession>
<feature type="domain" description="HTH araC/xylS-type" evidence="4">
    <location>
        <begin position="204"/>
        <end position="302"/>
    </location>
</feature>
<evidence type="ECO:0000313" key="6">
    <source>
        <dbReference type="Proteomes" id="UP000068164"/>
    </source>
</evidence>
<dbReference type="SUPFAM" id="SSF46689">
    <property type="entry name" value="Homeodomain-like"/>
    <property type="match status" value="2"/>
</dbReference>
<dbReference type="PRINTS" id="PR00032">
    <property type="entry name" value="HTHARAC"/>
</dbReference>
<dbReference type="OrthoDB" id="9783876at2"/>
<dbReference type="GO" id="GO:0043565">
    <property type="term" value="F:sequence-specific DNA binding"/>
    <property type="evidence" value="ECO:0007669"/>
    <property type="project" value="InterPro"/>
</dbReference>
<proteinExistence type="predicted"/>
<sequence length="330" mass="35981">MIVQDAPNDALSDVLRLVDAEAIASIALTAGGDWAVRFPESDFVTFCAVRRGSCWLVKDDGTEPLWLVEGDCFAAIRGEFGLASSREVRVAATQMFRPDDQARQYGSGNDVYLIGGNVRFDTANGGILTDVLPPMLLISGEAAEAIHWLLDQLDKEWRRAEPGARIACNDLLRLMFIHALRTYIAELPPSSGNWLAALSDPHVGKAFEAIHADPVRNWTLTDLASLASQSRSTFATHFKATVGVSPIHYVSRWKVRLAAARLRRGRQPISSVAASLGFLSDSAFSATFRRIMGITPTEYRALHLLPNADPLGHRGDLERSRQSPDASAAG</sequence>
<dbReference type="Pfam" id="PF12852">
    <property type="entry name" value="Cupin_6"/>
    <property type="match status" value="1"/>
</dbReference>
<gene>
    <name evidence="5" type="ORF">AS026_30280</name>
</gene>
<evidence type="ECO:0000256" key="1">
    <source>
        <dbReference type="ARBA" id="ARBA00023015"/>
    </source>
</evidence>